<feature type="transmembrane region" description="Helical" evidence="1">
    <location>
        <begin position="6"/>
        <end position="26"/>
    </location>
</feature>
<feature type="transmembrane region" description="Helical" evidence="1">
    <location>
        <begin position="62"/>
        <end position="88"/>
    </location>
</feature>
<keyword evidence="1" id="KW-0812">Transmembrane</keyword>
<dbReference type="RefSeq" id="WP_381738482.1">
    <property type="nucleotide sequence ID" value="NZ_JBHSDP010000011.1"/>
</dbReference>
<proteinExistence type="predicted"/>
<organism evidence="2 3">
    <name type="scientific">Streptomyces andamanensis</name>
    <dbReference type="NCBI Taxonomy" id="1565035"/>
    <lineage>
        <taxon>Bacteria</taxon>
        <taxon>Bacillati</taxon>
        <taxon>Actinomycetota</taxon>
        <taxon>Actinomycetes</taxon>
        <taxon>Kitasatosporales</taxon>
        <taxon>Streptomycetaceae</taxon>
        <taxon>Streptomyces</taxon>
    </lineage>
</organism>
<gene>
    <name evidence="2" type="ORF">ACFPC0_10795</name>
</gene>
<dbReference type="Proteomes" id="UP001595824">
    <property type="component" value="Unassembled WGS sequence"/>
</dbReference>
<evidence type="ECO:0000313" key="2">
    <source>
        <dbReference type="EMBL" id="MFC4328313.1"/>
    </source>
</evidence>
<evidence type="ECO:0000256" key="1">
    <source>
        <dbReference type="SAM" id="Phobius"/>
    </source>
</evidence>
<dbReference type="EMBL" id="JBHSDP010000011">
    <property type="protein sequence ID" value="MFC4328313.1"/>
    <property type="molecule type" value="Genomic_DNA"/>
</dbReference>
<evidence type="ECO:0000313" key="3">
    <source>
        <dbReference type="Proteomes" id="UP001595824"/>
    </source>
</evidence>
<protein>
    <submittedName>
        <fullName evidence="2">Uncharacterized protein</fullName>
    </submittedName>
</protein>
<comment type="caution">
    <text evidence="2">The sequence shown here is derived from an EMBL/GenBank/DDBJ whole genome shotgun (WGS) entry which is preliminary data.</text>
</comment>
<reference evidence="3" key="1">
    <citation type="journal article" date="2019" name="Int. J. Syst. Evol. Microbiol.">
        <title>The Global Catalogue of Microorganisms (GCM) 10K type strain sequencing project: providing services to taxonomists for standard genome sequencing and annotation.</title>
        <authorList>
            <consortium name="The Broad Institute Genomics Platform"/>
            <consortium name="The Broad Institute Genome Sequencing Center for Infectious Disease"/>
            <person name="Wu L."/>
            <person name="Ma J."/>
        </authorList>
    </citation>
    <scope>NUCLEOTIDE SEQUENCE [LARGE SCALE GENOMIC DNA]</scope>
    <source>
        <strain evidence="3">PCU 347</strain>
    </source>
</reference>
<sequence>MMWPLSAPAVAVVAVVTLSVSAVSLVRAGQMRRLTTGAVLSGNRDAIAATQRRARRFWHRHLMFGVPLTLLGISLLTTQAVACLVVALPR</sequence>
<keyword evidence="1" id="KW-1133">Transmembrane helix</keyword>
<keyword evidence="3" id="KW-1185">Reference proteome</keyword>
<name>A0ABV8TCK3_9ACTN</name>
<accession>A0ABV8TCK3</accession>
<keyword evidence="1" id="KW-0472">Membrane</keyword>